<dbReference type="EMBL" id="VYYT01000063">
    <property type="protein sequence ID" value="KAK2772798.1"/>
    <property type="molecule type" value="Genomic_DNA"/>
</dbReference>
<accession>A0AAD9YM73</accession>
<keyword evidence="3" id="KW-1185">Reference proteome</keyword>
<feature type="compositionally biased region" description="Basic and acidic residues" evidence="1">
    <location>
        <begin position="188"/>
        <end position="203"/>
    </location>
</feature>
<organism evidence="2 3">
    <name type="scientific">Colletotrichum kahawae</name>
    <name type="common">Coffee berry disease fungus</name>
    <dbReference type="NCBI Taxonomy" id="34407"/>
    <lineage>
        <taxon>Eukaryota</taxon>
        <taxon>Fungi</taxon>
        <taxon>Dikarya</taxon>
        <taxon>Ascomycota</taxon>
        <taxon>Pezizomycotina</taxon>
        <taxon>Sordariomycetes</taxon>
        <taxon>Hypocreomycetidae</taxon>
        <taxon>Glomerellales</taxon>
        <taxon>Glomerellaceae</taxon>
        <taxon>Colletotrichum</taxon>
        <taxon>Colletotrichum gloeosporioides species complex</taxon>
    </lineage>
</organism>
<evidence type="ECO:0000313" key="3">
    <source>
        <dbReference type="Proteomes" id="UP001281614"/>
    </source>
</evidence>
<dbReference type="Proteomes" id="UP001281614">
    <property type="component" value="Unassembled WGS sequence"/>
</dbReference>
<reference evidence="2" key="1">
    <citation type="submission" date="2023-02" db="EMBL/GenBank/DDBJ databases">
        <title>Colletotrichum kahawae CIFC_Que2 genome sequencing and assembly.</title>
        <authorList>
            <person name="Baroncelli R."/>
        </authorList>
    </citation>
    <scope>NUCLEOTIDE SEQUENCE</scope>
    <source>
        <strain evidence="2">CIFC_Que2</strain>
    </source>
</reference>
<dbReference type="AlphaFoldDB" id="A0AAD9YM73"/>
<feature type="region of interest" description="Disordered" evidence="1">
    <location>
        <begin position="147"/>
        <end position="203"/>
    </location>
</feature>
<comment type="caution">
    <text evidence="2">The sequence shown here is derived from an EMBL/GenBank/DDBJ whole genome shotgun (WGS) entry which is preliminary data.</text>
</comment>
<proteinExistence type="predicted"/>
<evidence type="ECO:0000256" key="1">
    <source>
        <dbReference type="SAM" id="MobiDB-lite"/>
    </source>
</evidence>
<name>A0AAD9YM73_COLKA</name>
<sequence>MTGEHGLLQPPADFKGLDGLVGWRNTEGGNEEDGLDVSLCVRAKLHHQLDAVVQVWSLLSTSETANELRVLDLATPLIAVHATQVALQLALGQGLPKKHSTYTQMGEPYQPSYHPPKMGDVIGTHLRSLLREDVSAVEDVLDIDQGHLPTESSRSSTSSLPASIASTPNTTNTNTNANGKTAMPTEQELPRRTKESQHDASLG</sequence>
<evidence type="ECO:0000313" key="2">
    <source>
        <dbReference type="EMBL" id="KAK2772798.1"/>
    </source>
</evidence>
<gene>
    <name evidence="2" type="ORF">CKAH01_13800</name>
</gene>
<protein>
    <submittedName>
        <fullName evidence="2">Uncharacterized protein</fullName>
    </submittedName>
</protein>
<feature type="compositionally biased region" description="Low complexity" evidence="1">
    <location>
        <begin position="149"/>
        <end position="178"/>
    </location>
</feature>